<dbReference type="InterPro" id="IPR050349">
    <property type="entry name" value="WD_LIS1/nudF_dynein_reg"/>
</dbReference>
<comment type="caution">
    <text evidence="6">The sequence shown here is derived from an EMBL/GenBank/DDBJ whole genome shotgun (WGS) entry which is preliminary data.</text>
</comment>
<reference evidence="6" key="1">
    <citation type="submission" date="2020-11" db="EMBL/GenBank/DDBJ databases">
        <authorList>
            <consortium name="DOE Joint Genome Institute"/>
            <person name="Ahrendt S."/>
            <person name="Riley R."/>
            <person name="Andreopoulos W."/>
            <person name="Labutti K."/>
            <person name="Pangilinan J."/>
            <person name="Ruiz-Duenas F.J."/>
            <person name="Barrasa J.M."/>
            <person name="Sanchez-Garcia M."/>
            <person name="Camarero S."/>
            <person name="Miyauchi S."/>
            <person name="Serrano A."/>
            <person name="Linde D."/>
            <person name="Babiker R."/>
            <person name="Drula E."/>
            <person name="Ayuso-Fernandez I."/>
            <person name="Pacheco R."/>
            <person name="Padilla G."/>
            <person name="Ferreira P."/>
            <person name="Barriuso J."/>
            <person name="Kellner H."/>
            <person name="Castanera R."/>
            <person name="Alfaro M."/>
            <person name="Ramirez L."/>
            <person name="Pisabarro A.G."/>
            <person name="Kuo A."/>
            <person name="Tritt A."/>
            <person name="Lipzen A."/>
            <person name="He G."/>
            <person name="Yan M."/>
            <person name="Ng V."/>
            <person name="Cullen D."/>
            <person name="Martin F."/>
            <person name="Rosso M.-N."/>
            <person name="Henrissat B."/>
            <person name="Hibbett D."/>
            <person name="Martinez A.T."/>
            <person name="Grigoriev I.V."/>
        </authorList>
    </citation>
    <scope>NUCLEOTIDE SEQUENCE</scope>
    <source>
        <strain evidence="6">AH 40177</strain>
    </source>
</reference>
<feature type="region of interest" description="Disordered" evidence="4">
    <location>
        <begin position="527"/>
        <end position="548"/>
    </location>
</feature>
<dbReference type="Gene3D" id="2.130.10.10">
    <property type="entry name" value="YVTN repeat-like/Quinoprotein amine dehydrogenase"/>
    <property type="match status" value="4"/>
</dbReference>
<accession>A0A9P5PEV8</accession>
<feature type="repeat" description="WD" evidence="3">
    <location>
        <begin position="106"/>
        <end position="147"/>
    </location>
</feature>
<dbReference type="Pfam" id="PF00400">
    <property type="entry name" value="WD40"/>
    <property type="match status" value="7"/>
</dbReference>
<evidence type="ECO:0000256" key="4">
    <source>
        <dbReference type="SAM" id="MobiDB-lite"/>
    </source>
</evidence>
<keyword evidence="2" id="KW-0677">Repeat</keyword>
<dbReference type="SMART" id="SM00320">
    <property type="entry name" value="WD40"/>
    <property type="match status" value="7"/>
</dbReference>
<dbReference type="PROSITE" id="PS50294">
    <property type="entry name" value="WD_REPEATS_REGION"/>
    <property type="match status" value="7"/>
</dbReference>
<dbReference type="AlphaFoldDB" id="A0A9P5PEV8"/>
<sequence length="571" mass="61418">MDRSVRIWNAETGKAQGNPFQGHTKSVTSVAFSPDGKKIVSGSDDNSVRIWNAETGKAEGNPLQGHTNHVKSVAFSPDGKKIVSGSHDNSVRIWNAETGKAEGNPLQGHTKSVTSVAFSPDGKKIVSGSRDRSVRMWNAETGKPEGNPLQGHTNHITSVAFSPDGKKIVSGSYDNSVRIWNAETGKPEGNPFKATQIISVRIWNAEAGKAEGNPLQGHTRSVNSVAFSPDGKKIVSGSRDRSVRMWNAETGKAEGNPLRGHTHFVTSVAFSPDGKKIVSGSYDNSVRIWNAETRKAEGYPLQGHTRSVNSVAFSPDGKTIVSGSYDSSVRVAGTSTSGTSPSPTNIQHAYSLSLCPYNHSHHYCLHSSQSLQMIMFQPDGWLCGSNSSLMLWVPPEYQYGLPVPFLHIYISSTPTTSFDLRNFVHGTNWAQCYTGLQTPIHSQSVELPEHELQDEIPSQFTEYVPQENPANSRQKHSTLRPLPLAPSTSLHPGQLHTVAVEEILVVVGVRRQVFLVVVGAGAIPAPALTPSPPTALPPDQASSPTPYLSPPVLSGELPLPLPAIGLLARIG</sequence>
<evidence type="ECO:0000313" key="7">
    <source>
        <dbReference type="Proteomes" id="UP000772434"/>
    </source>
</evidence>
<keyword evidence="7" id="KW-1185">Reference proteome</keyword>
<evidence type="ECO:0000256" key="2">
    <source>
        <dbReference type="ARBA" id="ARBA00022737"/>
    </source>
</evidence>
<proteinExistence type="predicted"/>
<evidence type="ECO:0000259" key="5">
    <source>
        <dbReference type="PROSITE" id="PS50927"/>
    </source>
</evidence>
<dbReference type="SUPFAM" id="SSF50978">
    <property type="entry name" value="WD40 repeat-like"/>
    <property type="match status" value="1"/>
</dbReference>
<feature type="region of interest" description="Disordered" evidence="4">
    <location>
        <begin position="466"/>
        <end position="485"/>
    </location>
</feature>
<feature type="domain" description="Bulb-type lectin" evidence="5">
    <location>
        <begin position="1"/>
        <end position="96"/>
    </location>
</feature>
<name>A0A9P5PEV8_9AGAR</name>
<dbReference type="InterPro" id="IPR019775">
    <property type="entry name" value="WD40_repeat_CS"/>
</dbReference>
<feature type="repeat" description="WD" evidence="3">
    <location>
        <begin position="1"/>
        <end position="18"/>
    </location>
</feature>
<dbReference type="PROSITE" id="PS50927">
    <property type="entry name" value="BULB_LECTIN"/>
    <property type="match status" value="1"/>
</dbReference>
<feature type="repeat" description="WD" evidence="3">
    <location>
        <begin position="301"/>
        <end position="331"/>
    </location>
</feature>
<dbReference type="CDD" id="cd00200">
    <property type="entry name" value="WD40"/>
    <property type="match status" value="1"/>
</dbReference>
<feature type="repeat" description="WD" evidence="3">
    <location>
        <begin position="215"/>
        <end position="256"/>
    </location>
</feature>
<dbReference type="InterPro" id="IPR020472">
    <property type="entry name" value="WD40_PAC1"/>
</dbReference>
<organism evidence="6 7">
    <name type="scientific">Rhodocollybia butyracea</name>
    <dbReference type="NCBI Taxonomy" id="206335"/>
    <lineage>
        <taxon>Eukaryota</taxon>
        <taxon>Fungi</taxon>
        <taxon>Dikarya</taxon>
        <taxon>Basidiomycota</taxon>
        <taxon>Agaricomycotina</taxon>
        <taxon>Agaricomycetes</taxon>
        <taxon>Agaricomycetidae</taxon>
        <taxon>Agaricales</taxon>
        <taxon>Marasmiineae</taxon>
        <taxon>Omphalotaceae</taxon>
        <taxon>Rhodocollybia</taxon>
    </lineage>
</organism>
<dbReference type="InterPro" id="IPR001480">
    <property type="entry name" value="Bulb-type_lectin_dom"/>
</dbReference>
<gene>
    <name evidence="6" type="ORF">BDP27DRAFT_1429004</name>
</gene>
<keyword evidence="1 3" id="KW-0853">WD repeat</keyword>
<evidence type="ECO:0000256" key="3">
    <source>
        <dbReference type="PROSITE-ProRule" id="PRU00221"/>
    </source>
</evidence>
<dbReference type="PROSITE" id="PS00678">
    <property type="entry name" value="WD_REPEATS_1"/>
    <property type="match status" value="6"/>
</dbReference>
<dbReference type="InterPro" id="IPR036322">
    <property type="entry name" value="WD40_repeat_dom_sf"/>
</dbReference>
<feature type="repeat" description="WD" evidence="3">
    <location>
        <begin position="63"/>
        <end position="104"/>
    </location>
</feature>
<dbReference type="InterPro" id="IPR001680">
    <property type="entry name" value="WD40_rpt"/>
</dbReference>
<dbReference type="PRINTS" id="PR00320">
    <property type="entry name" value="GPROTEINBRPT"/>
</dbReference>
<protein>
    <submittedName>
        <fullName evidence="6">WD40-repeat-containing domain protein</fullName>
    </submittedName>
</protein>
<feature type="repeat" description="WD" evidence="3">
    <location>
        <begin position="149"/>
        <end position="190"/>
    </location>
</feature>
<dbReference type="PANTHER" id="PTHR44129">
    <property type="entry name" value="WD REPEAT-CONTAINING PROTEIN POP1"/>
    <property type="match status" value="1"/>
</dbReference>
<feature type="repeat" description="WD" evidence="3">
    <location>
        <begin position="258"/>
        <end position="299"/>
    </location>
</feature>
<feature type="repeat" description="WD" evidence="3">
    <location>
        <begin position="20"/>
        <end position="61"/>
    </location>
</feature>
<dbReference type="OrthoDB" id="538223at2759"/>
<dbReference type="InterPro" id="IPR015943">
    <property type="entry name" value="WD40/YVTN_repeat-like_dom_sf"/>
</dbReference>
<feature type="compositionally biased region" description="Pro residues" evidence="4">
    <location>
        <begin position="527"/>
        <end position="536"/>
    </location>
</feature>
<dbReference type="PROSITE" id="PS50082">
    <property type="entry name" value="WD_REPEATS_2"/>
    <property type="match status" value="8"/>
</dbReference>
<evidence type="ECO:0000256" key="1">
    <source>
        <dbReference type="ARBA" id="ARBA00022574"/>
    </source>
</evidence>
<dbReference type="Proteomes" id="UP000772434">
    <property type="component" value="Unassembled WGS sequence"/>
</dbReference>
<evidence type="ECO:0000313" key="6">
    <source>
        <dbReference type="EMBL" id="KAF9061407.1"/>
    </source>
</evidence>
<dbReference type="EMBL" id="JADNRY010000203">
    <property type="protein sequence ID" value="KAF9061407.1"/>
    <property type="molecule type" value="Genomic_DNA"/>
</dbReference>